<keyword evidence="1" id="KW-0732">Signal</keyword>
<feature type="signal peptide" evidence="1">
    <location>
        <begin position="1"/>
        <end position="21"/>
    </location>
</feature>
<feature type="chain" id="PRO_5025355569" evidence="1">
    <location>
        <begin position="22"/>
        <end position="117"/>
    </location>
</feature>
<organism evidence="2">
    <name type="scientific">Ixodes ricinus</name>
    <name type="common">Common tick</name>
    <name type="synonym">Acarus ricinus</name>
    <dbReference type="NCBI Taxonomy" id="34613"/>
    <lineage>
        <taxon>Eukaryota</taxon>
        <taxon>Metazoa</taxon>
        <taxon>Ecdysozoa</taxon>
        <taxon>Arthropoda</taxon>
        <taxon>Chelicerata</taxon>
        <taxon>Arachnida</taxon>
        <taxon>Acari</taxon>
        <taxon>Parasitiformes</taxon>
        <taxon>Ixodida</taxon>
        <taxon>Ixodoidea</taxon>
        <taxon>Ixodidae</taxon>
        <taxon>Ixodinae</taxon>
        <taxon>Ixodes</taxon>
    </lineage>
</organism>
<dbReference type="EMBL" id="GIFC01008693">
    <property type="protein sequence ID" value="MXU90776.1"/>
    <property type="molecule type" value="Transcribed_RNA"/>
</dbReference>
<accession>A0A6B0UM85</accession>
<name>A0A6B0UM85_IXORI</name>
<evidence type="ECO:0000256" key="1">
    <source>
        <dbReference type="SAM" id="SignalP"/>
    </source>
</evidence>
<reference evidence="2" key="1">
    <citation type="submission" date="2019-12" db="EMBL/GenBank/DDBJ databases">
        <title>An insight into the sialome of adult female Ixodes ricinus ticks feeding for 6 days.</title>
        <authorList>
            <person name="Perner J."/>
            <person name="Ribeiro J.M.C."/>
        </authorList>
    </citation>
    <scope>NUCLEOTIDE SEQUENCE</scope>
    <source>
        <strain evidence="2">Semi-engorged</strain>
        <tissue evidence="2">Salivary glands</tissue>
    </source>
</reference>
<sequence>MTWPQHNSCLCSACSACFVSAWLSVFDWTARPCSDLPELFYPFGERKGRVGSARAALQCPAVHESLSSPRGGQRKGQCHHRWGCGLGELANTFPGDQDTGNSPPAAMFRLQFLRTGH</sequence>
<dbReference type="AlphaFoldDB" id="A0A6B0UM85"/>
<evidence type="ECO:0000313" key="2">
    <source>
        <dbReference type="EMBL" id="MXU90776.1"/>
    </source>
</evidence>
<protein>
    <submittedName>
        <fullName evidence="2">Putative secreted protein</fullName>
    </submittedName>
</protein>
<proteinExistence type="predicted"/>